<organism evidence="1 2">
    <name type="scientific">Paramecium sonneborni</name>
    <dbReference type="NCBI Taxonomy" id="65129"/>
    <lineage>
        <taxon>Eukaryota</taxon>
        <taxon>Sar</taxon>
        <taxon>Alveolata</taxon>
        <taxon>Ciliophora</taxon>
        <taxon>Intramacronucleata</taxon>
        <taxon>Oligohymenophorea</taxon>
        <taxon>Peniculida</taxon>
        <taxon>Parameciidae</taxon>
        <taxon>Paramecium</taxon>
    </lineage>
</organism>
<gene>
    <name evidence="1" type="ORF">PSON_ATCC_30995.1.T1540089</name>
</gene>
<evidence type="ECO:0000313" key="2">
    <source>
        <dbReference type="Proteomes" id="UP000692954"/>
    </source>
</evidence>
<reference evidence="1" key="1">
    <citation type="submission" date="2021-01" db="EMBL/GenBank/DDBJ databases">
        <authorList>
            <consortium name="Genoscope - CEA"/>
            <person name="William W."/>
        </authorList>
    </citation>
    <scope>NUCLEOTIDE SEQUENCE</scope>
</reference>
<keyword evidence="2" id="KW-1185">Reference proteome</keyword>
<dbReference type="AlphaFoldDB" id="A0A8S1RAK4"/>
<accession>A0A8S1RAK4</accession>
<name>A0A8S1RAK4_9CILI</name>
<comment type="caution">
    <text evidence="1">The sequence shown here is derived from an EMBL/GenBank/DDBJ whole genome shotgun (WGS) entry which is preliminary data.</text>
</comment>
<protein>
    <submittedName>
        <fullName evidence="1">Uncharacterized protein</fullName>
    </submittedName>
</protein>
<proteinExistence type="predicted"/>
<dbReference type="Proteomes" id="UP000692954">
    <property type="component" value="Unassembled WGS sequence"/>
</dbReference>
<sequence>MKVLKCCSNKQCRHCYHEQSGEEINRGQFQKKLITIIYHNDLQRKTQKKVKMGYQFLNLFFLIQTHYFDYFENETFHLLLFSIKIGKIDLRIRFIKNTKKKNQKIDYFGSKIYNVNYQNQIFYGYPHISQIVIQVTQRRQQIICLLQELDSKGILKRFQDQIILIGKELLVIRL</sequence>
<dbReference type="EMBL" id="CAJJDN010000154">
    <property type="protein sequence ID" value="CAD8124878.1"/>
    <property type="molecule type" value="Genomic_DNA"/>
</dbReference>
<evidence type="ECO:0000313" key="1">
    <source>
        <dbReference type="EMBL" id="CAD8124878.1"/>
    </source>
</evidence>